<dbReference type="RefSeq" id="WP_338123591.1">
    <property type="nucleotide sequence ID" value="NZ_JAFKMR010000048.1"/>
</dbReference>
<dbReference type="InterPro" id="IPR052044">
    <property type="entry name" value="PKS_Associated_Protein"/>
</dbReference>
<dbReference type="PANTHER" id="PTHR36114">
    <property type="entry name" value="16.7 KDA PROTEIN IN WHIE LOCUS"/>
    <property type="match status" value="1"/>
</dbReference>
<dbReference type="AlphaFoldDB" id="A0A8I1MZH8"/>
<reference evidence="2" key="1">
    <citation type="submission" date="2021-02" db="EMBL/GenBank/DDBJ databases">
        <title>Thiocyanate and organic carbon inputs drive convergent selection for specific autotrophic Afipia and Thiobacillus strains within complex microbiomes.</title>
        <authorList>
            <person name="Huddy R.J."/>
            <person name="Sachdeva R."/>
            <person name="Kadzinga F."/>
            <person name="Kantor R.S."/>
            <person name="Harrison S.T.L."/>
            <person name="Banfield J.F."/>
        </authorList>
    </citation>
    <scope>NUCLEOTIDE SEQUENCE</scope>
    <source>
        <strain evidence="2">SCN18_13_7_16_R3_B_64_19</strain>
    </source>
</reference>
<dbReference type="InterPro" id="IPR014710">
    <property type="entry name" value="RmlC-like_jellyroll"/>
</dbReference>
<evidence type="ECO:0000313" key="3">
    <source>
        <dbReference type="Proteomes" id="UP000664800"/>
    </source>
</evidence>
<dbReference type="EMBL" id="JAFKMR010000048">
    <property type="protein sequence ID" value="MBN8745842.1"/>
    <property type="molecule type" value="Genomic_DNA"/>
</dbReference>
<name>A0A8I1MZH8_THIA3</name>
<dbReference type="InterPro" id="IPR011051">
    <property type="entry name" value="RmlC_Cupin_sf"/>
</dbReference>
<accession>A0A8I1MZH8</accession>
<organism evidence="2 3">
    <name type="scientific">Thiomonas arsenitoxydans (strain DSM 22701 / CIP 110005 / 3As)</name>
    <dbReference type="NCBI Taxonomy" id="426114"/>
    <lineage>
        <taxon>Bacteria</taxon>
        <taxon>Pseudomonadati</taxon>
        <taxon>Pseudomonadota</taxon>
        <taxon>Betaproteobacteria</taxon>
        <taxon>Burkholderiales</taxon>
        <taxon>Thiomonas</taxon>
    </lineage>
</organism>
<evidence type="ECO:0000259" key="1">
    <source>
        <dbReference type="Pfam" id="PF07883"/>
    </source>
</evidence>
<dbReference type="Gene3D" id="2.60.120.10">
    <property type="entry name" value="Jelly Rolls"/>
    <property type="match status" value="1"/>
</dbReference>
<proteinExistence type="predicted"/>
<dbReference type="SUPFAM" id="SSF51182">
    <property type="entry name" value="RmlC-like cupins"/>
    <property type="match status" value="1"/>
</dbReference>
<dbReference type="CDD" id="cd02226">
    <property type="entry name" value="cupin_YdbB-like"/>
    <property type="match status" value="1"/>
</dbReference>
<dbReference type="Pfam" id="PF07883">
    <property type="entry name" value="Cupin_2"/>
    <property type="match status" value="1"/>
</dbReference>
<feature type="domain" description="Cupin type-2" evidence="1">
    <location>
        <begin position="60"/>
        <end position="125"/>
    </location>
</feature>
<sequence>MICGVHFVKQRKTPALYVPHRWNQPVKTIQTQVINLAAKLDTFTEHWSPRTVGLFNGHDLMVVKVKGEFVWHSHADTDDFFLVLNGVLKVEMRDHTVELKAGEMYVVPKGVEHRTVAKEEAHLLLIEPTGTPNTGNANTAAARTAA</sequence>
<dbReference type="InterPro" id="IPR013096">
    <property type="entry name" value="Cupin_2"/>
</dbReference>
<comment type="caution">
    <text evidence="2">The sequence shown here is derived from an EMBL/GenBank/DDBJ whole genome shotgun (WGS) entry which is preliminary data.</text>
</comment>
<dbReference type="PANTHER" id="PTHR36114:SF1">
    <property type="entry name" value="16.7 KDA PROTEIN IN WHIE LOCUS"/>
    <property type="match status" value="1"/>
</dbReference>
<gene>
    <name evidence="2" type="ORF">J0I24_16360</name>
</gene>
<evidence type="ECO:0000313" key="2">
    <source>
        <dbReference type="EMBL" id="MBN8745842.1"/>
    </source>
</evidence>
<protein>
    <submittedName>
        <fullName evidence="2">Cupin domain-containing protein</fullName>
    </submittedName>
</protein>
<dbReference type="Proteomes" id="UP000664800">
    <property type="component" value="Unassembled WGS sequence"/>
</dbReference>